<dbReference type="PANTHER" id="PTHR30153">
    <property type="entry name" value="REPLICATIVE DNA HELICASE DNAB"/>
    <property type="match status" value="1"/>
</dbReference>
<dbReference type="FunFam" id="1.10.860.10:FF:000001">
    <property type="entry name" value="Replicative DNA helicase"/>
    <property type="match status" value="1"/>
</dbReference>
<dbReference type="InterPro" id="IPR007692">
    <property type="entry name" value="DNA_helicase_DnaB"/>
</dbReference>
<keyword evidence="6 13" id="KW-0347">Helicase</keyword>
<dbReference type="Gene3D" id="1.10.860.10">
    <property type="entry name" value="DNAb Helicase, Chain A"/>
    <property type="match status" value="1"/>
</dbReference>
<keyword evidence="7 13" id="KW-0067">ATP-binding</keyword>
<dbReference type="AlphaFoldDB" id="A0AAV3U2M8"/>
<dbReference type="GO" id="GO:0043139">
    <property type="term" value="F:5'-3' DNA helicase activity"/>
    <property type="evidence" value="ECO:0007669"/>
    <property type="project" value="UniProtKB-EC"/>
</dbReference>
<evidence type="ECO:0000256" key="7">
    <source>
        <dbReference type="ARBA" id="ARBA00022840"/>
    </source>
</evidence>
<dbReference type="PROSITE" id="PS51199">
    <property type="entry name" value="SF4_HELICASE"/>
    <property type="match status" value="1"/>
</dbReference>
<evidence type="ECO:0000256" key="3">
    <source>
        <dbReference type="ARBA" id="ARBA00022705"/>
    </source>
</evidence>
<comment type="function">
    <text evidence="10 13">The main replicative DNA helicase, it participates in initiation and elongation during chromosome replication. Travels ahead of the DNA replisome, separating dsDNA into templates for DNA synthesis. A processive ATP-dependent 5'-3' DNA helicase it has DNA-dependent ATPase activity.</text>
</comment>
<reference evidence="16" key="1">
    <citation type="journal article" date="2019" name="Int. J. Syst. Evol. Microbiol.">
        <title>The Global Catalogue of Microorganisms (GCM) 10K type strain sequencing project: providing services to taxonomists for standard genome sequencing and annotation.</title>
        <authorList>
            <consortium name="The Broad Institute Genomics Platform"/>
            <consortium name="The Broad Institute Genome Sequencing Center for Infectious Disease"/>
            <person name="Wu L."/>
            <person name="Ma J."/>
        </authorList>
    </citation>
    <scope>NUCLEOTIDE SEQUENCE [LARGE SCALE GENOMIC DNA]</scope>
    <source>
        <strain evidence="16">JCM 19134</strain>
    </source>
</reference>
<evidence type="ECO:0000313" key="16">
    <source>
        <dbReference type="Proteomes" id="UP001409585"/>
    </source>
</evidence>
<evidence type="ECO:0000259" key="14">
    <source>
        <dbReference type="PROSITE" id="PS51199"/>
    </source>
</evidence>
<accession>A0AAV3U2M8</accession>
<dbReference type="InterPro" id="IPR016136">
    <property type="entry name" value="DNA_helicase_N/primase_C"/>
</dbReference>
<keyword evidence="2 13" id="KW-0639">Primosome</keyword>
<evidence type="ECO:0000256" key="11">
    <source>
        <dbReference type="ARBA" id="ARBA00048954"/>
    </source>
</evidence>
<sequence>MNEDDIPYEPIPDSAYEQDAGFAGERFEDAGEGELMAAPADEMPHSLEAEQAVLGALMLDNQRFDAVAEVLAEDDFYSASHRTIYAMICRLEARDMPLDVITLAEELEKNDQLEEVGGVGYLTGMAANTPGAANIVAYSRIVAERSTLRKLIGAAGEISRTSFNPAGLGADELLQLAEKWVAEIVEGQPKQGGFQKMNTLLKEAVERIDELFRSDSDITGLSTGLEDLDSRTSGWQNGEMIILAARPSMGKTALALNFVEAALFTQTRPVLVFSLEMPANSLMMRLLSSVGKIDAGKIRDGSLTEEDWPKLSAAMGKLKDKPLFIDDTAGLTPQEMRARVRRIAREFGNPGMVMVDYLQLMQVAGKSEGRTQEISEISRSLKGIAKEFDCPIIALSQLNRGVEQRPNKRPMNSDLRESGAIEQDADVILFIYRDEYYHEESPDKGIAELIIGKQRNGEVGTSRAAFVGKFTRFENLAPEYANHGGDY</sequence>
<keyword evidence="4 13" id="KW-0547">Nucleotide-binding</keyword>
<keyword evidence="8 13" id="KW-0238">DNA-binding</keyword>
<dbReference type="InterPro" id="IPR007693">
    <property type="entry name" value="DNA_helicase_DnaB-like_N"/>
</dbReference>
<dbReference type="Pfam" id="PF03796">
    <property type="entry name" value="DnaB_C"/>
    <property type="match status" value="1"/>
</dbReference>
<dbReference type="GO" id="GO:0042802">
    <property type="term" value="F:identical protein binding"/>
    <property type="evidence" value="ECO:0007669"/>
    <property type="project" value="UniProtKB-ARBA"/>
</dbReference>
<dbReference type="GO" id="GO:0003677">
    <property type="term" value="F:DNA binding"/>
    <property type="evidence" value="ECO:0007669"/>
    <property type="project" value="UniProtKB-UniRule"/>
</dbReference>
<protein>
    <recommendedName>
        <fullName evidence="12 13">Replicative DNA helicase</fullName>
        <ecNumber evidence="12 13">5.6.2.3</ecNumber>
    </recommendedName>
</protein>
<dbReference type="InterPro" id="IPR007694">
    <property type="entry name" value="DNA_helicase_DnaB-like_C"/>
</dbReference>
<dbReference type="InterPro" id="IPR027417">
    <property type="entry name" value="P-loop_NTPase"/>
</dbReference>
<dbReference type="SUPFAM" id="SSF52540">
    <property type="entry name" value="P-loop containing nucleoside triphosphate hydrolases"/>
    <property type="match status" value="1"/>
</dbReference>
<keyword evidence="3 13" id="KW-0235">DNA replication</keyword>
<dbReference type="Pfam" id="PF00772">
    <property type="entry name" value="DnaB"/>
    <property type="match status" value="1"/>
</dbReference>
<evidence type="ECO:0000256" key="13">
    <source>
        <dbReference type="RuleBase" id="RU362085"/>
    </source>
</evidence>
<dbReference type="GO" id="GO:0005829">
    <property type="term" value="C:cytosol"/>
    <property type="evidence" value="ECO:0007669"/>
    <property type="project" value="TreeGrafter"/>
</dbReference>
<evidence type="ECO:0000256" key="10">
    <source>
        <dbReference type="ARBA" id="ARBA00044932"/>
    </source>
</evidence>
<feature type="domain" description="SF4 helicase" evidence="14">
    <location>
        <begin position="214"/>
        <end position="480"/>
    </location>
</feature>
<evidence type="ECO:0000313" key="15">
    <source>
        <dbReference type="EMBL" id="GAA4943112.1"/>
    </source>
</evidence>
<dbReference type="GO" id="GO:1990077">
    <property type="term" value="C:primosome complex"/>
    <property type="evidence" value="ECO:0007669"/>
    <property type="project" value="UniProtKB-UniRule"/>
</dbReference>
<dbReference type="GO" id="GO:0005524">
    <property type="term" value="F:ATP binding"/>
    <property type="evidence" value="ECO:0007669"/>
    <property type="project" value="UniProtKB-UniRule"/>
</dbReference>
<dbReference type="EC" id="5.6.2.3" evidence="12 13"/>
<evidence type="ECO:0000256" key="6">
    <source>
        <dbReference type="ARBA" id="ARBA00022806"/>
    </source>
</evidence>
<gene>
    <name evidence="15" type="primary">dnaB</name>
    <name evidence="15" type="ORF">GCM10025791_22250</name>
</gene>
<dbReference type="Proteomes" id="UP001409585">
    <property type="component" value="Unassembled WGS sequence"/>
</dbReference>
<name>A0AAV3U2M8_9ALTE</name>
<proteinExistence type="inferred from homology"/>
<dbReference type="NCBIfam" id="NF004384">
    <property type="entry name" value="PRK05748.1"/>
    <property type="match status" value="1"/>
</dbReference>
<keyword evidence="5 13" id="KW-0378">Hydrolase</keyword>
<comment type="catalytic activity">
    <reaction evidence="11 13">
        <text>ATP + H2O = ADP + phosphate + H(+)</text>
        <dbReference type="Rhea" id="RHEA:13065"/>
        <dbReference type="ChEBI" id="CHEBI:15377"/>
        <dbReference type="ChEBI" id="CHEBI:15378"/>
        <dbReference type="ChEBI" id="CHEBI:30616"/>
        <dbReference type="ChEBI" id="CHEBI:43474"/>
        <dbReference type="ChEBI" id="CHEBI:456216"/>
        <dbReference type="EC" id="5.6.2.3"/>
    </reaction>
</comment>
<evidence type="ECO:0000256" key="1">
    <source>
        <dbReference type="ARBA" id="ARBA00008428"/>
    </source>
</evidence>
<dbReference type="InterPro" id="IPR036185">
    <property type="entry name" value="DNA_heli_DnaB-like_N_sf"/>
</dbReference>
<dbReference type="SUPFAM" id="SSF48024">
    <property type="entry name" value="N-terminal domain of DnaB helicase"/>
    <property type="match status" value="1"/>
</dbReference>
<evidence type="ECO:0000256" key="4">
    <source>
        <dbReference type="ARBA" id="ARBA00022741"/>
    </source>
</evidence>
<keyword evidence="16" id="KW-1185">Reference proteome</keyword>
<organism evidence="15 16">
    <name type="scientific">Halioxenophilus aromaticivorans</name>
    <dbReference type="NCBI Taxonomy" id="1306992"/>
    <lineage>
        <taxon>Bacteria</taxon>
        <taxon>Pseudomonadati</taxon>
        <taxon>Pseudomonadota</taxon>
        <taxon>Gammaproteobacteria</taxon>
        <taxon>Alteromonadales</taxon>
        <taxon>Alteromonadaceae</taxon>
        <taxon>Halioxenophilus</taxon>
    </lineage>
</organism>
<dbReference type="GO" id="GO:0006269">
    <property type="term" value="P:DNA replication, synthesis of primer"/>
    <property type="evidence" value="ECO:0007669"/>
    <property type="project" value="UniProtKB-UniRule"/>
</dbReference>
<dbReference type="FunFam" id="3.40.50.300:FF:000076">
    <property type="entry name" value="Replicative DNA helicase"/>
    <property type="match status" value="1"/>
</dbReference>
<evidence type="ECO:0000256" key="8">
    <source>
        <dbReference type="ARBA" id="ARBA00023125"/>
    </source>
</evidence>
<evidence type="ECO:0000256" key="12">
    <source>
        <dbReference type="NCBIfam" id="TIGR00665"/>
    </source>
</evidence>
<dbReference type="CDD" id="cd00984">
    <property type="entry name" value="DnaB_C"/>
    <property type="match status" value="1"/>
</dbReference>
<dbReference type="Gene3D" id="3.40.50.300">
    <property type="entry name" value="P-loop containing nucleotide triphosphate hydrolases"/>
    <property type="match status" value="1"/>
</dbReference>
<dbReference type="GO" id="GO:0016787">
    <property type="term" value="F:hydrolase activity"/>
    <property type="evidence" value="ECO:0007669"/>
    <property type="project" value="UniProtKB-KW"/>
</dbReference>
<dbReference type="NCBIfam" id="TIGR00665">
    <property type="entry name" value="DnaB"/>
    <property type="match status" value="1"/>
</dbReference>
<evidence type="ECO:0000256" key="9">
    <source>
        <dbReference type="ARBA" id="ARBA00023235"/>
    </source>
</evidence>
<keyword evidence="9" id="KW-0413">Isomerase</keyword>
<dbReference type="EMBL" id="BAABLX010000016">
    <property type="protein sequence ID" value="GAA4943112.1"/>
    <property type="molecule type" value="Genomic_DNA"/>
</dbReference>
<comment type="similarity">
    <text evidence="1 13">Belongs to the helicase family. DnaB subfamily.</text>
</comment>
<evidence type="ECO:0000256" key="5">
    <source>
        <dbReference type="ARBA" id="ARBA00022801"/>
    </source>
</evidence>
<comment type="caution">
    <text evidence="15">The sequence shown here is derived from an EMBL/GenBank/DDBJ whole genome shotgun (WGS) entry which is preliminary data.</text>
</comment>
<dbReference type="PANTHER" id="PTHR30153:SF2">
    <property type="entry name" value="REPLICATIVE DNA HELICASE"/>
    <property type="match status" value="1"/>
</dbReference>
<evidence type="ECO:0000256" key="2">
    <source>
        <dbReference type="ARBA" id="ARBA00022515"/>
    </source>
</evidence>